<dbReference type="AlphaFoldDB" id="A0AAV4AZI1"/>
<dbReference type="Proteomes" id="UP000735302">
    <property type="component" value="Unassembled WGS sequence"/>
</dbReference>
<evidence type="ECO:0000313" key="3">
    <source>
        <dbReference type="Proteomes" id="UP000735302"/>
    </source>
</evidence>
<accession>A0AAV4AZI1</accession>
<keyword evidence="3" id="KW-1185">Reference proteome</keyword>
<organism evidence="2 3">
    <name type="scientific">Plakobranchus ocellatus</name>
    <dbReference type="NCBI Taxonomy" id="259542"/>
    <lineage>
        <taxon>Eukaryota</taxon>
        <taxon>Metazoa</taxon>
        <taxon>Spiralia</taxon>
        <taxon>Lophotrochozoa</taxon>
        <taxon>Mollusca</taxon>
        <taxon>Gastropoda</taxon>
        <taxon>Heterobranchia</taxon>
        <taxon>Euthyneura</taxon>
        <taxon>Panpulmonata</taxon>
        <taxon>Sacoglossa</taxon>
        <taxon>Placobranchoidea</taxon>
        <taxon>Plakobranchidae</taxon>
        <taxon>Plakobranchus</taxon>
    </lineage>
</organism>
<sequence length="105" mass="12106">MFWRFFGLLNVDLDLIILDFPLPDLDLKTASTAARDSTRLSTSCRPQYCSRRSTGNHFFCVGLGDKHVVRWRISQSAADYKAIRRWLKGPKLNALLETLFIQEKS</sequence>
<dbReference type="EMBL" id="BLXT01004499">
    <property type="protein sequence ID" value="GFO13686.1"/>
    <property type="molecule type" value="Genomic_DNA"/>
</dbReference>
<reference evidence="2 3" key="1">
    <citation type="journal article" date="2021" name="Elife">
        <title>Chloroplast acquisition without the gene transfer in kleptoplastic sea slugs, Plakobranchus ocellatus.</title>
        <authorList>
            <person name="Maeda T."/>
            <person name="Takahashi S."/>
            <person name="Yoshida T."/>
            <person name="Shimamura S."/>
            <person name="Takaki Y."/>
            <person name="Nagai Y."/>
            <person name="Toyoda A."/>
            <person name="Suzuki Y."/>
            <person name="Arimoto A."/>
            <person name="Ishii H."/>
            <person name="Satoh N."/>
            <person name="Nishiyama T."/>
            <person name="Hasebe M."/>
            <person name="Maruyama T."/>
            <person name="Minagawa J."/>
            <person name="Obokata J."/>
            <person name="Shigenobu S."/>
        </authorList>
    </citation>
    <scope>NUCLEOTIDE SEQUENCE [LARGE SCALE GENOMIC DNA]</scope>
</reference>
<feature type="chain" id="PRO_5043977329" evidence="1">
    <location>
        <begin position="19"/>
        <end position="105"/>
    </location>
</feature>
<comment type="caution">
    <text evidence="2">The sequence shown here is derived from an EMBL/GenBank/DDBJ whole genome shotgun (WGS) entry which is preliminary data.</text>
</comment>
<proteinExistence type="predicted"/>
<protein>
    <submittedName>
        <fullName evidence="2">Uncharacterized protein</fullName>
    </submittedName>
</protein>
<keyword evidence="1" id="KW-0732">Signal</keyword>
<evidence type="ECO:0000313" key="2">
    <source>
        <dbReference type="EMBL" id="GFO13686.1"/>
    </source>
</evidence>
<evidence type="ECO:0000256" key="1">
    <source>
        <dbReference type="SAM" id="SignalP"/>
    </source>
</evidence>
<gene>
    <name evidence="2" type="ORF">PoB_004019100</name>
</gene>
<name>A0AAV4AZI1_9GAST</name>
<feature type="signal peptide" evidence="1">
    <location>
        <begin position="1"/>
        <end position="18"/>
    </location>
</feature>